<feature type="coiled-coil region" evidence="1">
    <location>
        <begin position="322"/>
        <end position="371"/>
    </location>
</feature>
<feature type="compositionally biased region" description="Basic residues" evidence="2">
    <location>
        <begin position="123"/>
        <end position="135"/>
    </location>
</feature>
<evidence type="ECO:0000313" key="3">
    <source>
        <dbReference type="EMBL" id="EFJ16685.1"/>
    </source>
</evidence>
<keyword evidence="1" id="KW-0175">Coiled coil</keyword>
<protein>
    <submittedName>
        <fullName evidence="3">Uncharacterized protein</fullName>
    </submittedName>
</protein>
<sequence length="1156" mass="131221">MDQPALPLTYYCRSARLCLKKADFSRKAGLYVDELGHLKKFEALLLSTIPRHPNYHLNRGESQIADLQIALVDVKKRIRQLEPDMHGRNSPYRSRRTTSKLKPPRASLRAPKTSRLHVEPVKSPKKARKSLKKTVKQRETWEDWSMRLSEAPLSRRSVSPVSRKSPARKIPKFWEESHRACSSCGHHDEGDRDGCWRFGSLEDRSGTDRLRDLSKKLLASDSRGSRAASRADFWSDYWLDFRHRKRELSGSPITRALAPLEDDFINLQALVIELKRSLDGFKLRFDEEGRLWRSRTENLEKDLQYLRHDMEVDIMSIKRSIQEEVKKTMEGLSNDLAAAEDLWALSEAQKKEKLQHVKDESSAMMEDLKDRMNFSFVETKAVLLKNVDEKISNSMGGIKTSLKSDFEIMELGIARDVEDLKREMTAKCESFLTEVELAGMGGKHRVESLIKEALEKFLPHKLESLVGKERTVTEMKEALCLLWKEVEALSKSKIRLPEIEFRREEETKRGIDSDDIRRGYIRQAIERCFPQKESSSQGLKERSIGEVKDELRTLWSQVDSIGKGRKDNLKEDPGDVQEDSDQLKKQLHYVRKEAMQARIDVEDVKKDYLSMKRSVGDLEFKLMHFESLPQLLGNIEETKNKMDTTISFIEKEKNLAISAASDAASAASKAGQMVEDVIGSVSSEKVNARRKSCEFQESLALEKDMVAESAGAVLSEVRRKSLHLQESLEQDICKVKDAFATEVRRMSMDLNQEKEYATTEVREFQRSLKDAFSALEKERDAASSAASEITALAEKAEGLLSKFTKTKRNGGVIDSKDESYETELELKGKDDTLIRNLMILETRIRDTGKKVRKLENTQASVILSVDELRGIEKFAALLVPKFESAATVLKEVEKRVGLLEKPGNVRRKRRLKAGAAISLDARLILLENRIDHVASATYTNLRILDTKVEKLSTGMQSALDGTTATDNKCSALGEEVVRVFRMFITARKPKEPEKKLIGTMQGRKRSQRWDTSGPGTQSRCICCNKGNRWTTPAPENPKCPQHPNNRGDSGREVRKINVRLGPESCAVRSESPIHCTINTSPTKQLRSDSPLHYSIRTDSATKQPNKAGLLEMIESEVARVAGDGCQDGDMEEIGVEDEQANFRLESGRIHLNVRRV</sequence>
<dbReference type="Gramene" id="EFJ16685">
    <property type="protein sequence ID" value="EFJ16685"/>
    <property type="gene ID" value="SELMODRAFT_421818"/>
</dbReference>
<dbReference type="HOGENOM" id="CLU_275890_0_0_1"/>
<gene>
    <name evidence="3" type="ORF">SELMODRAFT_421818</name>
</gene>
<dbReference type="Gene3D" id="1.20.58.80">
    <property type="entry name" value="Phosphotransferase system, lactose/cellobiose-type IIA subunit"/>
    <property type="match status" value="1"/>
</dbReference>
<evidence type="ECO:0000313" key="4">
    <source>
        <dbReference type="Proteomes" id="UP000001514"/>
    </source>
</evidence>
<feature type="region of interest" description="Disordered" evidence="2">
    <location>
        <begin position="80"/>
        <end position="135"/>
    </location>
</feature>
<proteinExistence type="predicted"/>
<dbReference type="AlphaFoldDB" id="D8SGG4"/>
<organism evidence="4">
    <name type="scientific">Selaginella moellendorffii</name>
    <name type="common">Spikemoss</name>
    <dbReference type="NCBI Taxonomy" id="88036"/>
    <lineage>
        <taxon>Eukaryota</taxon>
        <taxon>Viridiplantae</taxon>
        <taxon>Streptophyta</taxon>
        <taxon>Embryophyta</taxon>
        <taxon>Tracheophyta</taxon>
        <taxon>Lycopodiopsida</taxon>
        <taxon>Selaginellales</taxon>
        <taxon>Selaginellaceae</taxon>
        <taxon>Selaginella</taxon>
    </lineage>
</organism>
<reference evidence="3 4" key="1">
    <citation type="journal article" date="2011" name="Science">
        <title>The Selaginella genome identifies genetic changes associated with the evolution of vascular plants.</title>
        <authorList>
            <person name="Banks J.A."/>
            <person name="Nishiyama T."/>
            <person name="Hasebe M."/>
            <person name="Bowman J.L."/>
            <person name="Gribskov M."/>
            <person name="dePamphilis C."/>
            <person name="Albert V.A."/>
            <person name="Aono N."/>
            <person name="Aoyama T."/>
            <person name="Ambrose B.A."/>
            <person name="Ashton N.W."/>
            <person name="Axtell M.J."/>
            <person name="Barker E."/>
            <person name="Barker M.S."/>
            <person name="Bennetzen J.L."/>
            <person name="Bonawitz N.D."/>
            <person name="Chapple C."/>
            <person name="Cheng C."/>
            <person name="Correa L.G."/>
            <person name="Dacre M."/>
            <person name="DeBarry J."/>
            <person name="Dreyer I."/>
            <person name="Elias M."/>
            <person name="Engstrom E.M."/>
            <person name="Estelle M."/>
            <person name="Feng L."/>
            <person name="Finet C."/>
            <person name="Floyd S.K."/>
            <person name="Frommer W.B."/>
            <person name="Fujita T."/>
            <person name="Gramzow L."/>
            <person name="Gutensohn M."/>
            <person name="Harholt J."/>
            <person name="Hattori M."/>
            <person name="Heyl A."/>
            <person name="Hirai T."/>
            <person name="Hiwatashi Y."/>
            <person name="Ishikawa M."/>
            <person name="Iwata M."/>
            <person name="Karol K.G."/>
            <person name="Koehler B."/>
            <person name="Kolukisaoglu U."/>
            <person name="Kubo M."/>
            <person name="Kurata T."/>
            <person name="Lalonde S."/>
            <person name="Li K."/>
            <person name="Li Y."/>
            <person name="Litt A."/>
            <person name="Lyons E."/>
            <person name="Manning G."/>
            <person name="Maruyama T."/>
            <person name="Michael T.P."/>
            <person name="Mikami K."/>
            <person name="Miyazaki S."/>
            <person name="Morinaga S."/>
            <person name="Murata T."/>
            <person name="Mueller-Roeber B."/>
            <person name="Nelson D.R."/>
            <person name="Obara M."/>
            <person name="Oguri Y."/>
            <person name="Olmstead R.G."/>
            <person name="Onodera N."/>
            <person name="Petersen B.L."/>
            <person name="Pils B."/>
            <person name="Prigge M."/>
            <person name="Rensing S.A."/>
            <person name="Riano-Pachon D.M."/>
            <person name="Roberts A.W."/>
            <person name="Sato Y."/>
            <person name="Scheller H.V."/>
            <person name="Schulz B."/>
            <person name="Schulz C."/>
            <person name="Shakirov E.V."/>
            <person name="Shibagaki N."/>
            <person name="Shinohara N."/>
            <person name="Shippen D.E."/>
            <person name="Soerensen I."/>
            <person name="Sotooka R."/>
            <person name="Sugimoto N."/>
            <person name="Sugita M."/>
            <person name="Sumikawa N."/>
            <person name="Tanurdzic M."/>
            <person name="Theissen G."/>
            <person name="Ulvskov P."/>
            <person name="Wakazuki S."/>
            <person name="Weng J.K."/>
            <person name="Willats W.W."/>
            <person name="Wipf D."/>
            <person name="Wolf P.G."/>
            <person name="Yang L."/>
            <person name="Zimmer A.D."/>
            <person name="Zhu Q."/>
            <person name="Mitros T."/>
            <person name="Hellsten U."/>
            <person name="Loque D."/>
            <person name="Otillar R."/>
            <person name="Salamov A."/>
            <person name="Schmutz J."/>
            <person name="Shapiro H."/>
            <person name="Lindquist E."/>
            <person name="Lucas S."/>
            <person name="Rokhsar D."/>
            <person name="Grigoriev I.V."/>
        </authorList>
    </citation>
    <scope>NUCLEOTIDE SEQUENCE [LARGE SCALE GENOMIC DNA]</scope>
</reference>
<name>D8SGG4_SELML</name>
<feature type="compositionally biased region" description="Basic residues" evidence="2">
    <location>
        <begin position="93"/>
        <end position="103"/>
    </location>
</feature>
<dbReference type="Proteomes" id="UP000001514">
    <property type="component" value="Unassembled WGS sequence"/>
</dbReference>
<evidence type="ECO:0000256" key="2">
    <source>
        <dbReference type="SAM" id="MobiDB-lite"/>
    </source>
</evidence>
<accession>D8SGG4</accession>
<dbReference type="EMBL" id="GL377618">
    <property type="protein sequence ID" value="EFJ16685.1"/>
    <property type="molecule type" value="Genomic_DNA"/>
</dbReference>
<dbReference type="KEGG" id="smo:SELMODRAFT_421818"/>
<dbReference type="InParanoid" id="D8SGG4"/>
<keyword evidence="4" id="KW-1185">Reference proteome</keyword>
<evidence type="ECO:0000256" key="1">
    <source>
        <dbReference type="SAM" id="Coils"/>
    </source>
</evidence>